<dbReference type="InterPro" id="IPR013762">
    <property type="entry name" value="Integrase-like_cat_sf"/>
</dbReference>
<name>A0A9Q6LHD0_PISSA</name>
<proteinExistence type="predicted"/>
<accession>A0A9Q6LHD0</accession>
<evidence type="ECO:0000313" key="5">
    <source>
        <dbReference type="Proteomes" id="UP000422232"/>
    </source>
</evidence>
<dbReference type="InterPro" id="IPR052925">
    <property type="entry name" value="Phage_Integrase-like_Recomb"/>
</dbReference>
<sequence length="316" mass="35975">MKIDSSSELLQSLKDLEAFVKDNQTAKSTETAYAKPWKDFENYCYKLGLVPLPADEGAVALFLHYLYKKKNLKRTTIQKSLAAINSKHIKMGFKSFSDSMQVKAILFAIKRNDNYRPKQAKPLLKNDFERLLAVIDKNTLTGLRDVTLLSWLWFGAFRKSEVVAANIEDFEWVSGKGVLFNLGRNKINQAGEKLLQVPIILQPTYRYCPVTLMQCWFQRSNIKEGSIFREIKKGEQLQYKPLSSSAVDHILNKYLNHSGLSGYTPHSFRAGFLTQAKLNGAPGEKLRQVSQHSSAALDRYIRPIELFDNPAATYII</sequence>
<dbReference type="SUPFAM" id="SSF56349">
    <property type="entry name" value="DNA breaking-rejoining enzymes"/>
    <property type="match status" value="1"/>
</dbReference>
<dbReference type="GO" id="GO:0003677">
    <property type="term" value="F:DNA binding"/>
    <property type="evidence" value="ECO:0007669"/>
    <property type="project" value="UniProtKB-KW"/>
</dbReference>
<keyword evidence="1" id="KW-0238">DNA-binding</keyword>
<dbReference type="AlphaFoldDB" id="A0A9Q6LHD0"/>
<dbReference type="SUPFAM" id="SSF47823">
    <property type="entry name" value="lambda integrase-like, N-terminal domain"/>
    <property type="match status" value="1"/>
</dbReference>
<dbReference type="PROSITE" id="PS51898">
    <property type="entry name" value="TYR_RECOMBINASE"/>
    <property type="match status" value="1"/>
</dbReference>
<keyword evidence="2" id="KW-0233">DNA recombination</keyword>
<dbReference type="PANTHER" id="PTHR34605:SF4">
    <property type="entry name" value="DNA ADENINE METHYLTRANSFERASE"/>
    <property type="match status" value="1"/>
</dbReference>
<dbReference type="GO" id="GO:0006310">
    <property type="term" value="P:DNA recombination"/>
    <property type="evidence" value="ECO:0007669"/>
    <property type="project" value="UniProtKB-KW"/>
</dbReference>
<dbReference type="InterPro" id="IPR002104">
    <property type="entry name" value="Integrase_catalytic"/>
</dbReference>
<dbReference type="GO" id="GO:0015074">
    <property type="term" value="P:DNA integration"/>
    <property type="evidence" value="ECO:0007669"/>
    <property type="project" value="InterPro"/>
</dbReference>
<dbReference type="InterPro" id="IPR011010">
    <property type="entry name" value="DNA_brk_join_enz"/>
</dbReference>
<evidence type="ECO:0000256" key="2">
    <source>
        <dbReference type="ARBA" id="ARBA00023172"/>
    </source>
</evidence>
<dbReference type="EMBL" id="CP038908">
    <property type="protein sequence ID" value="QGO04592.1"/>
    <property type="molecule type" value="Genomic_DNA"/>
</dbReference>
<evidence type="ECO:0000259" key="3">
    <source>
        <dbReference type="PROSITE" id="PS51898"/>
    </source>
</evidence>
<evidence type="ECO:0000313" key="4">
    <source>
        <dbReference type="EMBL" id="QGO04592.1"/>
    </source>
</evidence>
<dbReference type="Proteomes" id="UP000422232">
    <property type="component" value="Chromosome"/>
</dbReference>
<dbReference type="RefSeq" id="WP_033923685.1">
    <property type="nucleotide sequence ID" value="NZ_PDFD01000063.1"/>
</dbReference>
<dbReference type="Pfam" id="PF00589">
    <property type="entry name" value="Phage_integrase"/>
    <property type="match status" value="1"/>
</dbReference>
<dbReference type="PANTHER" id="PTHR34605">
    <property type="entry name" value="PHAGE_INTEGRASE DOMAIN-CONTAINING PROTEIN"/>
    <property type="match status" value="1"/>
</dbReference>
<protein>
    <submittedName>
        <fullName evidence="4">Site-specific tyrosine recombinase XerD</fullName>
    </submittedName>
</protein>
<organism evidence="4 5">
    <name type="scientific">Piscirickettsia salmonis</name>
    <dbReference type="NCBI Taxonomy" id="1238"/>
    <lineage>
        <taxon>Bacteria</taxon>
        <taxon>Pseudomonadati</taxon>
        <taxon>Pseudomonadota</taxon>
        <taxon>Gammaproteobacteria</taxon>
        <taxon>Thiotrichales</taxon>
        <taxon>Piscirickettsiaceae</taxon>
        <taxon>Piscirickettsia</taxon>
    </lineage>
</organism>
<keyword evidence="5" id="KW-1185">Reference proteome</keyword>
<dbReference type="Gene3D" id="1.10.150.130">
    <property type="match status" value="1"/>
</dbReference>
<evidence type="ECO:0000256" key="1">
    <source>
        <dbReference type="ARBA" id="ARBA00023125"/>
    </source>
</evidence>
<gene>
    <name evidence="4" type="ORF">Psal009_00461</name>
</gene>
<reference evidence="4 5" key="1">
    <citation type="submission" date="2019-04" db="EMBL/GenBank/DDBJ databases">
        <title>Complete genome sequencing of Piscirickettsia salmonis strain Psal-009.</title>
        <authorList>
            <person name="Schober I."/>
            <person name="Bunk B."/>
            <person name="Sproer C."/>
            <person name="Carril G.P."/>
            <person name="Riedel T."/>
            <person name="Flores-Herrera P.A."/>
            <person name="Nourdin-Galindo G."/>
            <person name="Marshall S.H."/>
            <person name="Overmann J."/>
        </authorList>
    </citation>
    <scope>NUCLEOTIDE SEQUENCE [LARGE SCALE GENOMIC DNA]</scope>
    <source>
        <strain evidence="4 5">Psal-009</strain>
    </source>
</reference>
<dbReference type="InterPro" id="IPR010998">
    <property type="entry name" value="Integrase_recombinase_N"/>
</dbReference>
<dbReference type="Gene3D" id="1.10.443.10">
    <property type="entry name" value="Intergrase catalytic core"/>
    <property type="match status" value="1"/>
</dbReference>
<feature type="domain" description="Tyr recombinase" evidence="3">
    <location>
        <begin position="118"/>
        <end position="315"/>
    </location>
</feature>